<feature type="region of interest" description="Disordered" evidence="2">
    <location>
        <begin position="1517"/>
        <end position="1569"/>
    </location>
</feature>
<dbReference type="InterPro" id="IPR006530">
    <property type="entry name" value="YD"/>
</dbReference>
<dbReference type="Pfam" id="PF25023">
    <property type="entry name" value="TEN_YD-shell"/>
    <property type="match status" value="4"/>
</dbReference>
<dbReference type="Gene3D" id="2.60.40.4070">
    <property type="match status" value="1"/>
</dbReference>
<dbReference type="PANTHER" id="PTHR32305:SF15">
    <property type="entry name" value="PROTEIN RHSA-RELATED"/>
    <property type="match status" value="1"/>
</dbReference>
<dbReference type="PANTHER" id="PTHR32305">
    <property type="match status" value="1"/>
</dbReference>
<feature type="domain" description="Teneurin-like YD-shell" evidence="4">
    <location>
        <begin position="557"/>
        <end position="766"/>
    </location>
</feature>
<dbReference type="Proteomes" id="UP000579281">
    <property type="component" value="Unassembled WGS sequence"/>
</dbReference>
<sequence>MNKNWQKYVSFLLVFAIMFTIVLPIETFADENQTQTKFTKAQPAVINPYKGEATKILWNFQYQQTASVKIYRSDDTDKKDPIKTIHEAKVYPGEFVTNMETWDGTDDAGNVVPNGTYLVYILPQGEWNMYPSETKVMILDKPSKDIALAPSVEGEPFLLYGSAEENETGEEEYTDSVEVFMDGASIGNANVVGGMWSMDITLPAYKKVKITAVKTNKVPETITDENGSHIEWESEEIDLGPISVLKHIVRPQDSLALMAGYYYGNSDKHIDIMKDNELIAPYIVYLDNELLVFDPVIDGEPPKSKSDEYKDVEFLCGTVNLITGETTPDPVNIATGNFIYSHEDIRIDGGFPVSFSRFYNSRDLYNGDLGMNWHHNFEYRLQVMKDESIEIIAYDGKREIYKLLNSRTYEPPVGIHNELAKNSDRTYTLTMENKWKYHFNERGQLTSIVDNNGNKTSLTYKNMRIREIRNDSGYLVLQYYRDGRIEMISDQTGRYVSYTYDGDELASYRDPEGNVIEYRYGNKHQLTQVISPLKDGSVRNIYDDKGRVIEQTFPDNNKMYFDYDDVNRTTTVTERDGSKVVYKFDERYRITEKIFSDGMEKKTFNDKDEMTSYTDKKGNTYTYEYDDQGNVTLVKDPLGYITRYTYDHNNKVTSITQPDGKVHSFTYDNNGNLLTSTDPMNRTIEYRDYQKGLPRKMVQPDGSQVEMRYDSKGNIYEMVDPLGHVTKFEYDELNRVKAIIEPEGNRTSLEYTKTGEIKKVTDAENNSASYLYTANGKLKEVKDQNGNITKYEYDQADQLIKVTDPLNSITEYQYDKRGNVEKIIDANGGITIYGYDDQDRLISAKDPENYVYEYQYDPNGNMIKTIDPKKNEINFEYDALNRLEKAKDANQAETKYEYDSVGRIKKLTNALNNTIEYDYYDDGKVKTVKDEMNNITSFTYNKLGLVETVTDAKGAIMKYEYNSLGKMTKMIDPEGAVTEWKYDRNGNVKTTIDALGNETHYAYDRLNRVKTIIDALGHRKSFEYTKMGQVSATIDENGNRTEYKYDAQGNLIEVIDAKGHSTKYVYDKLGNLTEIHQRRSLDRQDIADFTQMTFLSVPENQTVADGVYTDTGSEQEQTVVESVYGSDDIPLLTQLENGEATVAGAVYTQMLSPFTDLQSTFFSYDKRGLMTKARDAAGKVTIYEYDANGNLISQKDRDGYTTTYDYDPNNLLKKINYNNEKQVEFKYNPLGQMTEMKDWLGTTKLDLDPLGRILKVTDFDNRITEYSWSPTGEKKSITYADGSQVSYGYDLAERLTSVKDHFGKLTRYQYDPLGNVVEKILPNGSKTQYEYDAVSQITELQELSPTGKITDRYKYYYDPAGNKIKISKERNDLDIEVVAGEEWEETTYKYDPLNQLTEVMENNQENRKYFYDTLGNRVRMEEWIGNEVKEAISYQYDELNRLIATYDDIITDQEEDGEKIYEYDNRGNLIKLRTEGRIFNKYDYDATNKLVKVTNKHNDITKYTYDGFGNRIKTITQLDHSGGDNRPLPPGQGGDNPGNHYGNDGDNPGNHYGNDNNHGNPKPGWGHQNKRDYMEQNFVVDITSPYNNVLMIYGDHYQIQRYTYGLDRLSMDMWMIEDHDNGWIPRGLETNLSGTPERVYYLQDELGSTTKLIGEDGKTSAHYNYDEFGRPLSFRKFDQNWSGPDNTFGYTGYQYDAAAEMWYAQARYYEPKIGRFISEDPWSGTQVQPNTMNPYPYVLNNPLKYVDPLGLAPKKWNGCEEIIVASGQEGDVGRFKYNFIETAIKQINDYKRLNPKQLITWMIDKGSYSATDIKNFENTANSLNVSIVFVNSKQEFVNYINTGSVKGNASRSMTISNFTLFGHGHPGELNFGSNYDIKISDLSSINNSAFNKTNSTFYSCNAGTGGDSSFAQAWANLTGGNVKAMVLKTDYDFIAYTKEQHEIIKNRSFIQRGRYKVFGEPDPDIAKIKEDRKATGYRQEGSLRFPVEGKEAYWKYFIAK</sequence>
<dbReference type="NCBIfam" id="TIGR01643">
    <property type="entry name" value="YD_repeat_2x"/>
    <property type="match status" value="12"/>
</dbReference>
<dbReference type="InterPro" id="IPR045351">
    <property type="entry name" value="DUF6531"/>
</dbReference>
<feature type="domain" description="DUF6531" evidence="3">
    <location>
        <begin position="329"/>
        <end position="400"/>
    </location>
</feature>
<keyword evidence="6" id="KW-1185">Reference proteome</keyword>
<dbReference type="InterPro" id="IPR056823">
    <property type="entry name" value="TEN-like_YD-shell"/>
</dbReference>
<feature type="domain" description="Teneurin-like YD-shell" evidence="4">
    <location>
        <begin position="767"/>
        <end position="904"/>
    </location>
</feature>
<dbReference type="NCBIfam" id="TIGR03696">
    <property type="entry name" value="Rhs_assc_core"/>
    <property type="match status" value="1"/>
</dbReference>
<dbReference type="Pfam" id="PF05593">
    <property type="entry name" value="RHS_repeat"/>
    <property type="match status" value="2"/>
</dbReference>
<protein>
    <submittedName>
        <fullName evidence="5">RHS repeat-associated protein</fullName>
    </submittedName>
</protein>
<dbReference type="InterPro" id="IPR022385">
    <property type="entry name" value="Rhs_assc_core"/>
</dbReference>
<feature type="domain" description="Teneurin-like YD-shell" evidence="4">
    <location>
        <begin position="1162"/>
        <end position="1311"/>
    </location>
</feature>
<feature type="domain" description="Teneurin-like YD-shell" evidence="4">
    <location>
        <begin position="1379"/>
        <end position="1512"/>
    </location>
</feature>
<evidence type="ECO:0000256" key="2">
    <source>
        <dbReference type="SAM" id="MobiDB-lite"/>
    </source>
</evidence>
<evidence type="ECO:0000256" key="1">
    <source>
        <dbReference type="ARBA" id="ARBA00022737"/>
    </source>
</evidence>
<evidence type="ECO:0000313" key="6">
    <source>
        <dbReference type="Proteomes" id="UP000579281"/>
    </source>
</evidence>
<reference evidence="5 6" key="1">
    <citation type="submission" date="2020-08" db="EMBL/GenBank/DDBJ databases">
        <title>Genomic Encyclopedia of Type Strains, Phase IV (KMG-IV): sequencing the most valuable type-strain genomes for metagenomic binning, comparative biology and taxonomic classification.</title>
        <authorList>
            <person name="Goeker M."/>
        </authorList>
    </citation>
    <scope>NUCLEOTIDE SEQUENCE [LARGE SCALE GENOMIC DNA]</scope>
    <source>
        <strain evidence="5 6">DSM 103526</strain>
    </source>
</reference>
<dbReference type="Gene3D" id="2.180.10.10">
    <property type="entry name" value="RHS repeat-associated core"/>
    <property type="match status" value="5"/>
</dbReference>
<name>A0A841KY56_9FIRM</name>
<organism evidence="5 6">
    <name type="scientific">Anaerosolibacter carboniphilus</name>
    <dbReference type="NCBI Taxonomy" id="1417629"/>
    <lineage>
        <taxon>Bacteria</taxon>
        <taxon>Bacillati</taxon>
        <taxon>Bacillota</taxon>
        <taxon>Clostridia</taxon>
        <taxon>Peptostreptococcales</taxon>
        <taxon>Thermotaleaceae</taxon>
        <taxon>Anaerosolibacter</taxon>
    </lineage>
</organism>
<keyword evidence="1" id="KW-0677">Repeat</keyword>
<dbReference type="InterPro" id="IPR031325">
    <property type="entry name" value="RHS_repeat"/>
</dbReference>
<dbReference type="SUPFAM" id="SSF101898">
    <property type="entry name" value="NHL repeat"/>
    <property type="match status" value="1"/>
</dbReference>
<evidence type="ECO:0000259" key="3">
    <source>
        <dbReference type="Pfam" id="PF20148"/>
    </source>
</evidence>
<evidence type="ECO:0000313" key="5">
    <source>
        <dbReference type="EMBL" id="MBB6217238.1"/>
    </source>
</evidence>
<dbReference type="InterPro" id="IPR050708">
    <property type="entry name" value="T6SS_VgrG/RHS"/>
</dbReference>
<dbReference type="EMBL" id="JACHEN010000021">
    <property type="protein sequence ID" value="MBB6217238.1"/>
    <property type="molecule type" value="Genomic_DNA"/>
</dbReference>
<dbReference type="Pfam" id="PF20148">
    <property type="entry name" value="DUF6531"/>
    <property type="match status" value="1"/>
</dbReference>
<proteinExistence type="predicted"/>
<feature type="compositionally biased region" description="Low complexity" evidence="2">
    <location>
        <begin position="1537"/>
        <end position="1561"/>
    </location>
</feature>
<dbReference type="SUPFAM" id="SSF63829">
    <property type="entry name" value="Calcium-dependent phosphotriesterase"/>
    <property type="match status" value="1"/>
</dbReference>
<comment type="caution">
    <text evidence="5">The sequence shown here is derived from an EMBL/GenBank/DDBJ whole genome shotgun (WGS) entry which is preliminary data.</text>
</comment>
<accession>A0A841KY56</accession>
<evidence type="ECO:0000259" key="4">
    <source>
        <dbReference type="Pfam" id="PF25023"/>
    </source>
</evidence>
<gene>
    <name evidence="5" type="ORF">HNQ80_003357</name>
</gene>
<dbReference type="RefSeq" id="WP_184311735.1">
    <property type="nucleotide sequence ID" value="NZ_JACHEN010000021.1"/>
</dbReference>